<name>N9L5J1_9GAMM</name>
<dbReference type="Proteomes" id="UP000013261">
    <property type="component" value="Unassembled WGS sequence"/>
</dbReference>
<dbReference type="Gene3D" id="1.25.40.10">
    <property type="entry name" value="Tetratricopeptide repeat domain"/>
    <property type="match status" value="1"/>
</dbReference>
<comment type="caution">
    <text evidence="2">The sequence shown here is derived from an EMBL/GenBank/DDBJ whole genome shotgun (WGS) entry which is preliminary data.</text>
</comment>
<protein>
    <submittedName>
        <fullName evidence="2">Uncharacterized protein</fullName>
    </submittedName>
</protein>
<gene>
    <name evidence="2" type="ORF">F904_01490</name>
</gene>
<evidence type="ECO:0000256" key="1">
    <source>
        <dbReference type="PROSITE-ProRule" id="PRU00339"/>
    </source>
</evidence>
<accession>N9L5J1</accession>
<dbReference type="InterPro" id="IPR011990">
    <property type="entry name" value="TPR-like_helical_dom_sf"/>
</dbReference>
<keyword evidence="1" id="KW-0802">TPR repeat</keyword>
<dbReference type="PANTHER" id="PTHR12558:SF13">
    <property type="entry name" value="CELL DIVISION CYCLE PROTEIN 27 HOMOLOG"/>
    <property type="match status" value="1"/>
</dbReference>
<dbReference type="EMBL" id="APRL01000013">
    <property type="protein sequence ID" value="ENW91553.1"/>
    <property type="molecule type" value="Genomic_DNA"/>
</dbReference>
<evidence type="ECO:0000313" key="2">
    <source>
        <dbReference type="EMBL" id="ENW91553.1"/>
    </source>
</evidence>
<feature type="repeat" description="TPR" evidence="1">
    <location>
        <begin position="130"/>
        <end position="163"/>
    </location>
</feature>
<reference evidence="2 3" key="1">
    <citation type="submission" date="2013-02" db="EMBL/GenBank/DDBJ databases">
        <title>The Genome Sequence of Acinetobacter sp. ANC 4105.</title>
        <authorList>
            <consortium name="The Broad Institute Genome Sequencing Platform"/>
            <consortium name="The Broad Institute Genome Sequencing Center for Infectious Disease"/>
            <person name="Cerqueira G."/>
            <person name="Feldgarden M."/>
            <person name="Courvalin P."/>
            <person name="Perichon B."/>
            <person name="Grillot-Courvalin C."/>
            <person name="Clermont D."/>
            <person name="Rocha E."/>
            <person name="Yoon E.-J."/>
            <person name="Nemec A."/>
            <person name="Walker B."/>
            <person name="Young S.K."/>
            <person name="Zeng Q."/>
            <person name="Gargeya S."/>
            <person name="Fitzgerald M."/>
            <person name="Haas B."/>
            <person name="Abouelleil A."/>
            <person name="Alvarado L."/>
            <person name="Arachchi H.M."/>
            <person name="Berlin A.M."/>
            <person name="Chapman S.B."/>
            <person name="Dewar J."/>
            <person name="Goldberg J."/>
            <person name="Griggs A."/>
            <person name="Gujja S."/>
            <person name="Hansen M."/>
            <person name="Howarth C."/>
            <person name="Imamovic A."/>
            <person name="Larimer J."/>
            <person name="McCowan C."/>
            <person name="Murphy C."/>
            <person name="Neiman D."/>
            <person name="Pearson M."/>
            <person name="Priest M."/>
            <person name="Roberts A."/>
            <person name="Saif S."/>
            <person name="Shea T."/>
            <person name="Sisk P."/>
            <person name="Sykes S."/>
            <person name="Wortman J."/>
            <person name="Nusbaum C."/>
            <person name="Birren B."/>
        </authorList>
    </citation>
    <scope>NUCLEOTIDE SEQUENCE [LARGE SCALE GENOMIC DNA]</scope>
    <source>
        <strain evidence="2 3">ANC 4105</strain>
    </source>
</reference>
<dbReference type="RefSeq" id="WP_005187016.1">
    <property type="nucleotide sequence ID" value="NZ_KB850050.1"/>
</dbReference>
<evidence type="ECO:0000313" key="3">
    <source>
        <dbReference type="Proteomes" id="UP000013261"/>
    </source>
</evidence>
<dbReference type="HOGENOM" id="CLU_061380_0_0_6"/>
<proteinExistence type="predicted"/>
<keyword evidence="3" id="KW-1185">Reference proteome</keyword>
<dbReference type="AlphaFoldDB" id="N9L5J1"/>
<dbReference type="eggNOG" id="COG0457">
    <property type="taxonomic scope" value="Bacteria"/>
</dbReference>
<dbReference type="Pfam" id="PF14559">
    <property type="entry name" value="TPR_19"/>
    <property type="match status" value="1"/>
</dbReference>
<sequence length="395" mass="44089">MTAITPSDSSSQLQRWLGFLEQDPKNTHLIISILELCLAENQVDTLKRMLVHIQTQNIHEPQVSSLASLVCLQLGKFQDAIIFGEHALETGSANATVVHNLAYAQLYLGEYKKAQQLLEPLIATATTLNADTYVLYAKVMHHLEQPEDAISALQKAIALNPLHAEALGNLALLQYEIDHNLSDYSEAKETAQKALTIAPFQLEALLALAEIQLNGRNIADAHNNFNLILEHHPQSGRAWSGLGQLEFYETNIDQAEKYLLKAVEYMKDHVGTWQVLGWCYVLKNNIEKAAWAFEIALPLNTEFADSYGGIAVVEAMRHNTVAAKQWIKKAFELDEHSMAATFAEYVLLNNQGSSEAAQQKMNSILIRRAPSSDRSGQTLVNEWLAQHSDFPKHLN</sequence>
<dbReference type="OrthoDB" id="5915006at2"/>
<dbReference type="InterPro" id="IPR019734">
    <property type="entry name" value="TPR_rpt"/>
</dbReference>
<dbReference type="PANTHER" id="PTHR12558">
    <property type="entry name" value="CELL DIVISION CYCLE 16,23,27"/>
    <property type="match status" value="1"/>
</dbReference>
<dbReference type="SUPFAM" id="SSF81901">
    <property type="entry name" value="HCP-like"/>
    <property type="match status" value="1"/>
</dbReference>
<organism evidence="2 3">
    <name type="scientific">Acinetobacter dispersus</name>
    <dbReference type="NCBI Taxonomy" id="70348"/>
    <lineage>
        <taxon>Bacteria</taxon>
        <taxon>Pseudomonadati</taxon>
        <taxon>Pseudomonadota</taxon>
        <taxon>Gammaproteobacteria</taxon>
        <taxon>Moraxellales</taxon>
        <taxon>Moraxellaceae</taxon>
        <taxon>Acinetobacter</taxon>
    </lineage>
</organism>
<dbReference type="SMART" id="SM00028">
    <property type="entry name" value="TPR"/>
    <property type="match status" value="8"/>
</dbReference>
<dbReference type="PATRIC" id="fig|1217703.3.peg.1431"/>
<dbReference type="Pfam" id="PF12895">
    <property type="entry name" value="ANAPC3"/>
    <property type="match status" value="1"/>
</dbReference>
<dbReference type="PROSITE" id="PS50005">
    <property type="entry name" value="TPR"/>
    <property type="match status" value="1"/>
</dbReference>